<dbReference type="InterPro" id="IPR050087">
    <property type="entry name" value="AON_synthase_class-II"/>
</dbReference>
<dbReference type="AlphaFoldDB" id="A0A841HNH4"/>
<keyword evidence="2" id="KW-0808">Transferase</keyword>
<dbReference type="SUPFAM" id="SSF53383">
    <property type="entry name" value="PLP-dependent transferases"/>
    <property type="match status" value="1"/>
</dbReference>
<name>A0A841HNH4_9GAMM</name>
<dbReference type="InterPro" id="IPR004839">
    <property type="entry name" value="Aminotransferase_I/II_large"/>
</dbReference>
<dbReference type="Gene3D" id="3.90.1150.10">
    <property type="entry name" value="Aspartate Aminotransferase, domain 1"/>
    <property type="match status" value="1"/>
</dbReference>
<comment type="caution">
    <text evidence="4">The sequence shown here is derived from an EMBL/GenBank/DDBJ whole genome shotgun (WGS) entry which is preliminary data.</text>
</comment>
<dbReference type="RefSeq" id="WP_184331971.1">
    <property type="nucleotide sequence ID" value="NZ_JACHHZ010000003.1"/>
</dbReference>
<evidence type="ECO:0000313" key="4">
    <source>
        <dbReference type="EMBL" id="MBB6093495.1"/>
    </source>
</evidence>
<keyword evidence="5" id="KW-1185">Reference proteome</keyword>
<proteinExistence type="predicted"/>
<dbReference type="GO" id="GO:0030170">
    <property type="term" value="F:pyridoxal phosphate binding"/>
    <property type="evidence" value="ECO:0007669"/>
    <property type="project" value="InterPro"/>
</dbReference>
<dbReference type="InterPro" id="IPR015424">
    <property type="entry name" value="PyrdxlP-dep_Trfase"/>
</dbReference>
<reference evidence="4 5" key="1">
    <citation type="submission" date="2020-08" db="EMBL/GenBank/DDBJ databases">
        <title>Genomic Encyclopedia of Type Strains, Phase IV (KMG-IV): sequencing the most valuable type-strain genomes for metagenomic binning, comparative biology and taxonomic classification.</title>
        <authorList>
            <person name="Goeker M."/>
        </authorList>
    </citation>
    <scope>NUCLEOTIDE SEQUENCE [LARGE SCALE GENOMIC DNA]</scope>
    <source>
        <strain evidence="4 5">DSM 26723</strain>
    </source>
</reference>
<dbReference type="Gene3D" id="3.40.640.10">
    <property type="entry name" value="Type I PLP-dependent aspartate aminotransferase-like (Major domain)"/>
    <property type="match status" value="1"/>
</dbReference>
<feature type="domain" description="Aminotransferase class I/classII large" evidence="3">
    <location>
        <begin position="40"/>
        <end position="362"/>
    </location>
</feature>
<evidence type="ECO:0000313" key="5">
    <source>
        <dbReference type="Proteomes" id="UP000588068"/>
    </source>
</evidence>
<gene>
    <name evidence="4" type="ORF">HNQ60_002376</name>
</gene>
<evidence type="ECO:0000256" key="2">
    <source>
        <dbReference type="ARBA" id="ARBA00022679"/>
    </source>
</evidence>
<dbReference type="GO" id="GO:0016740">
    <property type="term" value="F:transferase activity"/>
    <property type="evidence" value="ECO:0007669"/>
    <property type="project" value="UniProtKB-KW"/>
</dbReference>
<protein>
    <submittedName>
        <fullName evidence="4">8-amino-7-oxononanoate synthase</fullName>
    </submittedName>
</protein>
<dbReference type="Proteomes" id="UP000588068">
    <property type="component" value="Unassembled WGS sequence"/>
</dbReference>
<accession>A0A841HNH4</accession>
<dbReference type="EMBL" id="JACHHZ010000003">
    <property type="protein sequence ID" value="MBB6093495.1"/>
    <property type="molecule type" value="Genomic_DNA"/>
</dbReference>
<dbReference type="PANTHER" id="PTHR13693">
    <property type="entry name" value="CLASS II AMINOTRANSFERASE/8-AMINO-7-OXONONANOATE SYNTHASE"/>
    <property type="match status" value="1"/>
</dbReference>
<dbReference type="InterPro" id="IPR015421">
    <property type="entry name" value="PyrdxlP-dep_Trfase_major"/>
</dbReference>
<organism evidence="4 5">
    <name type="scientific">Povalibacter uvarum</name>
    <dbReference type="NCBI Taxonomy" id="732238"/>
    <lineage>
        <taxon>Bacteria</taxon>
        <taxon>Pseudomonadati</taxon>
        <taxon>Pseudomonadota</taxon>
        <taxon>Gammaproteobacteria</taxon>
        <taxon>Steroidobacterales</taxon>
        <taxon>Steroidobacteraceae</taxon>
        <taxon>Povalibacter</taxon>
    </lineage>
</organism>
<sequence length="370" mass="39382">MSWTEWATTQLDELARAQRLRRTVAFDCDGPEGQVNGRAVISFASNDYLGLSSAPEVRAAAHNAIDRFGTGALASRLVVGTRSLHDELEAALAAWKSSARALAFNSGYAANLGVLTTLATADTTVFSDALNHASIIDGCRLARARTCVYRHCDVEHLESLLAQTDGRKLVVTETVFSMDGDCAPLDQIAAACRRHNALLVLDEAHDVFGVSKDAFVDVEVIRVGTLSKTLGSLGGFVAGPTALIDLMINRARTFIFTTGLSPADTAAAKAALQICDSARGEALRTELRRWIEMIAPAHPTPIVPVILGADGAAVAASERLLAQGIYVPAIRPPTVPMGTARLRITLSARHNLAMVSRLKEALDTKSTEIA</sequence>
<comment type="cofactor">
    <cofactor evidence="1">
        <name>pyridoxal 5'-phosphate</name>
        <dbReference type="ChEBI" id="CHEBI:597326"/>
    </cofactor>
</comment>
<evidence type="ECO:0000259" key="3">
    <source>
        <dbReference type="Pfam" id="PF00155"/>
    </source>
</evidence>
<dbReference type="InterPro" id="IPR015422">
    <property type="entry name" value="PyrdxlP-dep_Trfase_small"/>
</dbReference>
<dbReference type="Pfam" id="PF00155">
    <property type="entry name" value="Aminotran_1_2"/>
    <property type="match status" value="1"/>
</dbReference>
<evidence type="ECO:0000256" key="1">
    <source>
        <dbReference type="ARBA" id="ARBA00001933"/>
    </source>
</evidence>